<dbReference type="GO" id="GO:0043138">
    <property type="term" value="F:3'-5' DNA helicase activity"/>
    <property type="evidence" value="ECO:0007669"/>
    <property type="project" value="UniProtKB-EC"/>
</dbReference>
<feature type="domain" description="Helicase ATP-binding" evidence="8">
    <location>
        <begin position="35"/>
        <end position="203"/>
    </location>
</feature>
<accession>A0A4S8LJ84</accession>
<dbReference type="Proteomes" id="UP000297245">
    <property type="component" value="Unassembled WGS sequence"/>
</dbReference>
<dbReference type="SMART" id="SM00487">
    <property type="entry name" value="DEXDc"/>
    <property type="match status" value="1"/>
</dbReference>
<evidence type="ECO:0000256" key="5">
    <source>
        <dbReference type="ARBA" id="ARBA00023235"/>
    </source>
</evidence>
<evidence type="ECO:0000256" key="3">
    <source>
        <dbReference type="ARBA" id="ARBA00022840"/>
    </source>
</evidence>
<comment type="catalytic activity">
    <reaction evidence="6">
        <text>Couples ATP hydrolysis with the unwinding of duplex DNA by translocating in the 3'-5' direction.</text>
        <dbReference type="EC" id="5.6.2.4"/>
    </reaction>
</comment>
<dbReference type="GO" id="GO:0005737">
    <property type="term" value="C:cytoplasm"/>
    <property type="evidence" value="ECO:0007669"/>
    <property type="project" value="TreeGrafter"/>
</dbReference>
<evidence type="ECO:0000256" key="4">
    <source>
        <dbReference type="ARBA" id="ARBA00023125"/>
    </source>
</evidence>
<dbReference type="AlphaFoldDB" id="A0A4S8LJ84"/>
<dbReference type="InterPro" id="IPR011545">
    <property type="entry name" value="DEAD/DEAH_box_helicase_dom"/>
</dbReference>
<keyword evidence="2" id="KW-0547">Nucleotide-binding</keyword>
<dbReference type="GO" id="GO:0003677">
    <property type="term" value="F:DNA binding"/>
    <property type="evidence" value="ECO:0007669"/>
    <property type="project" value="UniProtKB-KW"/>
</dbReference>
<dbReference type="Pfam" id="PF00270">
    <property type="entry name" value="DEAD"/>
    <property type="match status" value="1"/>
</dbReference>
<evidence type="ECO:0000256" key="2">
    <source>
        <dbReference type="ARBA" id="ARBA00022741"/>
    </source>
</evidence>
<organism evidence="10 11">
    <name type="scientific">Dendrothele bispora (strain CBS 962.96)</name>
    <dbReference type="NCBI Taxonomy" id="1314807"/>
    <lineage>
        <taxon>Eukaryota</taxon>
        <taxon>Fungi</taxon>
        <taxon>Dikarya</taxon>
        <taxon>Basidiomycota</taxon>
        <taxon>Agaricomycotina</taxon>
        <taxon>Agaricomycetes</taxon>
        <taxon>Agaricomycetidae</taxon>
        <taxon>Agaricales</taxon>
        <taxon>Agaricales incertae sedis</taxon>
        <taxon>Dendrothele</taxon>
    </lineage>
</organism>
<keyword evidence="11" id="KW-1185">Reference proteome</keyword>
<keyword evidence="3" id="KW-0067">ATP-binding</keyword>
<dbReference type="PROSITE" id="PS51192">
    <property type="entry name" value="HELICASE_ATP_BIND_1"/>
    <property type="match status" value="1"/>
</dbReference>
<feature type="domain" description="Helicase C-terminal" evidence="9">
    <location>
        <begin position="228"/>
        <end position="390"/>
    </location>
</feature>
<dbReference type="Pfam" id="PF00271">
    <property type="entry name" value="Helicase_C"/>
    <property type="match status" value="1"/>
</dbReference>
<evidence type="ECO:0000259" key="8">
    <source>
        <dbReference type="PROSITE" id="PS51192"/>
    </source>
</evidence>
<evidence type="ECO:0000256" key="7">
    <source>
        <dbReference type="ARBA" id="ARBA00034808"/>
    </source>
</evidence>
<dbReference type="GO" id="GO:0009378">
    <property type="term" value="F:four-way junction helicase activity"/>
    <property type="evidence" value="ECO:0007669"/>
    <property type="project" value="TreeGrafter"/>
</dbReference>
<dbReference type="InterPro" id="IPR001650">
    <property type="entry name" value="Helicase_C-like"/>
</dbReference>
<dbReference type="EMBL" id="ML179378">
    <property type="protein sequence ID" value="THU89189.1"/>
    <property type="molecule type" value="Genomic_DNA"/>
</dbReference>
<sequence length="390" mass="43948">MQTRGYNSTDTRNLMQATFTQKFGKPAYDWQLNVSEALILGLDCIVVAGTGSGKTIPFMLPLLGDDHFRILVISPLKILQQDQASTFYLFRSSDCNVCFFFCKQDLKNGVFHAMFLGPEMLLEHEGFRDFMREHNILKNIAATVIDEAHCISQWSGDFRKTYGKLEKVRSLLSPGTPLLATSATLCRASFMDIQSKLLIDAEEAFLLNLGNDRFNISTSVHKMNHAEDYEALLLHVNLKASTLDELDKTIVFVNTVRPTLKACRYLRDKLHPNLHSAVDYLHSYRSSRDKRKIMRRFRQGGIRILIATEAAGMGADIPDIKVGIQFGVPPSLTVLKQRLGRIGRNTSICASGVVLVEKSMFQAVKKRRNKTSSLNTFMRQCSNTARADLQ</sequence>
<name>A0A4S8LJ84_DENBC</name>
<evidence type="ECO:0000313" key="11">
    <source>
        <dbReference type="Proteomes" id="UP000297245"/>
    </source>
</evidence>
<dbReference type="InterPro" id="IPR027417">
    <property type="entry name" value="P-loop_NTPase"/>
</dbReference>
<dbReference type="PANTHER" id="PTHR13710:SF105">
    <property type="entry name" value="ATP-DEPENDENT DNA HELICASE Q1"/>
    <property type="match status" value="1"/>
</dbReference>
<evidence type="ECO:0000259" key="9">
    <source>
        <dbReference type="PROSITE" id="PS51194"/>
    </source>
</evidence>
<evidence type="ECO:0000256" key="1">
    <source>
        <dbReference type="ARBA" id="ARBA00005446"/>
    </source>
</evidence>
<dbReference type="Gene3D" id="3.40.50.300">
    <property type="entry name" value="P-loop containing nucleotide triphosphate hydrolases"/>
    <property type="match status" value="2"/>
</dbReference>
<dbReference type="EC" id="5.6.2.4" evidence="7"/>
<comment type="similarity">
    <text evidence="1">Belongs to the helicase family. RecQ subfamily.</text>
</comment>
<dbReference type="GO" id="GO:0000724">
    <property type="term" value="P:double-strand break repair via homologous recombination"/>
    <property type="evidence" value="ECO:0007669"/>
    <property type="project" value="TreeGrafter"/>
</dbReference>
<evidence type="ECO:0000256" key="6">
    <source>
        <dbReference type="ARBA" id="ARBA00034617"/>
    </source>
</evidence>
<proteinExistence type="inferred from homology"/>
<dbReference type="PANTHER" id="PTHR13710">
    <property type="entry name" value="DNA HELICASE RECQ FAMILY MEMBER"/>
    <property type="match status" value="1"/>
</dbReference>
<dbReference type="InterPro" id="IPR014001">
    <property type="entry name" value="Helicase_ATP-bd"/>
</dbReference>
<evidence type="ECO:0000313" key="10">
    <source>
        <dbReference type="EMBL" id="THU89189.1"/>
    </source>
</evidence>
<gene>
    <name evidence="10" type="ORF">K435DRAFT_678459</name>
</gene>
<dbReference type="SUPFAM" id="SSF52540">
    <property type="entry name" value="P-loop containing nucleoside triphosphate hydrolases"/>
    <property type="match status" value="1"/>
</dbReference>
<dbReference type="SMART" id="SM00490">
    <property type="entry name" value="HELICc"/>
    <property type="match status" value="1"/>
</dbReference>
<dbReference type="GO" id="GO:0005524">
    <property type="term" value="F:ATP binding"/>
    <property type="evidence" value="ECO:0007669"/>
    <property type="project" value="UniProtKB-KW"/>
</dbReference>
<keyword evidence="5" id="KW-0413">Isomerase</keyword>
<dbReference type="GO" id="GO:0016787">
    <property type="term" value="F:hydrolase activity"/>
    <property type="evidence" value="ECO:0007669"/>
    <property type="project" value="UniProtKB-KW"/>
</dbReference>
<reference evidence="10 11" key="1">
    <citation type="journal article" date="2019" name="Nat. Ecol. Evol.">
        <title>Megaphylogeny resolves global patterns of mushroom evolution.</title>
        <authorList>
            <person name="Varga T."/>
            <person name="Krizsan K."/>
            <person name="Foldi C."/>
            <person name="Dima B."/>
            <person name="Sanchez-Garcia M."/>
            <person name="Sanchez-Ramirez S."/>
            <person name="Szollosi G.J."/>
            <person name="Szarkandi J.G."/>
            <person name="Papp V."/>
            <person name="Albert L."/>
            <person name="Andreopoulos W."/>
            <person name="Angelini C."/>
            <person name="Antonin V."/>
            <person name="Barry K.W."/>
            <person name="Bougher N.L."/>
            <person name="Buchanan P."/>
            <person name="Buyck B."/>
            <person name="Bense V."/>
            <person name="Catcheside P."/>
            <person name="Chovatia M."/>
            <person name="Cooper J."/>
            <person name="Damon W."/>
            <person name="Desjardin D."/>
            <person name="Finy P."/>
            <person name="Geml J."/>
            <person name="Haridas S."/>
            <person name="Hughes K."/>
            <person name="Justo A."/>
            <person name="Karasinski D."/>
            <person name="Kautmanova I."/>
            <person name="Kiss B."/>
            <person name="Kocsube S."/>
            <person name="Kotiranta H."/>
            <person name="LaButti K.M."/>
            <person name="Lechner B.E."/>
            <person name="Liimatainen K."/>
            <person name="Lipzen A."/>
            <person name="Lukacs Z."/>
            <person name="Mihaltcheva S."/>
            <person name="Morgado L.N."/>
            <person name="Niskanen T."/>
            <person name="Noordeloos M.E."/>
            <person name="Ohm R.A."/>
            <person name="Ortiz-Santana B."/>
            <person name="Ovrebo C."/>
            <person name="Racz N."/>
            <person name="Riley R."/>
            <person name="Savchenko A."/>
            <person name="Shiryaev A."/>
            <person name="Soop K."/>
            <person name="Spirin V."/>
            <person name="Szebenyi C."/>
            <person name="Tomsovsky M."/>
            <person name="Tulloss R.E."/>
            <person name="Uehling J."/>
            <person name="Grigoriev I.V."/>
            <person name="Vagvolgyi C."/>
            <person name="Papp T."/>
            <person name="Martin F.M."/>
            <person name="Miettinen O."/>
            <person name="Hibbett D.S."/>
            <person name="Nagy L.G."/>
        </authorList>
    </citation>
    <scope>NUCLEOTIDE SEQUENCE [LARGE SCALE GENOMIC DNA]</scope>
    <source>
        <strain evidence="10 11">CBS 962.96</strain>
    </source>
</reference>
<dbReference type="GO" id="GO:0005694">
    <property type="term" value="C:chromosome"/>
    <property type="evidence" value="ECO:0007669"/>
    <property type="project" value="TreeGrafter"/>
</dbReference>
<keyword evidence="4" id="KW-0238">DNA-binding</keyword>
<keyword evidence="10" id="KW-0378">Hydrolase</keyword>
<dbReference type="OrthoDB" id="5409596at2759"/>
<protein>
    <recommendedName>
        <fullName evidence="7">DNA 3'-5' helicase</fullName>
        <ecNumber evidence="7">5.6.2.4</ecNumber>
    </recommendedName>
</protein>
<dbReference type="PROSITE" id="PS51194">
    <property type="entry name" value="HELICASE_CTER"/>
    <property type="match status" value="1"/>
</dbReference>